<gene>
    <name evidence="2" type="ORF">A0H81_07019</name>
</gene>
<name>A0A1C7M8U3_GRIFR</name>
<proteinExistence type="predicted"/>
<comment type="caution">
    <text evidence="2">The sequence shown here is derived from an EMBL/GenBank/DDBJ whole genome shotgun (WGS) entry which is preliminary data.</text>
</comment>
<evidence type="ECO:0000256" key="1">
    <source>
        <dbReference type="SAM" id="MobiDB-lite"/>
    </source>
</evidence>
<feature type="region of interest" description="Disordered" evidence="1">
    <location>
        <begin position="1"/>
        <end position="73"/>
    </location>
</feature>
<dbReference type="AlphaFoldDB" id="A0A1C7M8U3"/>
<sequence>MKVLLQRMHQERTQLAQVQTEQPAGTTASSSAAAPQGDAARAQSRMPVERSKNAPFGSAEAHAEAQARAKAAA</sequence>
<feature type="compositionally biased region" description="Low complexity" evidence="1">
    <location>
        <begin position="22"/>
        <end position="44"/>
    </location>
</feature>
<evidence type="ECO:0000313" key="3">
    <source>
        <dbReference type="Proteomes" id="UP000092993"/>
    </source>
</evidence>
<evidence type="ECO:0000313" key="2">
    <source>
        <dbReference type="EMBL" id="OBZ73248.1"/>
    </source>
</evidence>
<keyword evidence="3" id="KW-1185">Reference proteome</keyword>
<protein>
    <submittedName>
        <fullName evidence="2">Uncharacterized protein</fullName>
    </submittedName>
</protein>
<reference evidence="2 3" key="1">
    <citation type="submission" date="2016-03" db="EMBL/GenBank/DDBJ databases">
        <title>Whole genome sequencing of Grifola frondosa 9006-11.</title>
        <authorList>
            <person name="Min B."/>
            <person name="Park H."/>
            <person name="Kim J.-G."/>
            <person name="Cho H."/>
            <person name="Oh Y.-L."/>
            <person name="Kong W.-S."/>
            <person name="Choi I.-G."/>
        </authorList>
    </citation>
    <scope>NUCLEOTIDE SEQUENCE [LARGE SCALE GENOMIC DNA]</scope>
    <source>
        <strain evidence="2 3">9006-11</strain>
    </source>
</reference>
<organism evidence="2 3">
    <name type="scientific">Grifola frondosa</name>
    <name type="common">Maitake</name>
    <name type="synonym">Polyporus frondosus</name>
    <dbReference type="NCBI Taxonomy" id="5627"/>
    <lineage>
        <taxon>Eukaryota</taxon>
        <taxon>Fungi</taxon>
        <taxon>Dikarya</taxon>
        <taxon>Basidiomycota</taxon>
        <taxon>Agaricomycotina</taxon>
        <taxon>Agaricomycetes</taxon>
        <taxon>Polyporales</taxon>
        <taxon>Grifolaceae</taxon>
        <taxon>Grifola</taxon>
    </lineage>
</organism>
<accession>A0A1C7M8U3</accession>
<dbReference type="Proteomes" id="UP000092993">
    <property type="component" value="Unassembled WGS sequence"/>
</dbReference>
<dbReference type="EMBL" id="LUGG01000007">
    <property type="protein sequence ID" value="OBZ73248.1"/>
    <property type="molecule type" value="Genomic_DNA"/>
</dbReference>